<dbReference type="PANTHER" id="PTHR43308">
    <property type="entry name" value="OUTER MEMBRANE PROTEIN ALPHA-RELATED"/>
    <property type="match status" value="1"/>
</dbReference>
<dbReference type="Gene3D" id="2.40.160.180">
    <property type="entry name" value="Carbohydrate-selective porin OprB"/>
    <property type="match status" value="1"/>
</dbReference>
<dbReference type="GO" id="GO:0015288">
    <property type="term" value="F:porin activity"/>
    <property type="evidence" value="ECO:0007669"/>
    <property type="project" value="InterPro"/>
</dbReference>
<evidence type="ECO:0000259" key="3">
    <source>
        <dbReference type="PROSITE" id="PS51272"/>
    </source>
</evidence>
<dbReference type="InterPro" id="IPR007049">
    <property type="entry name" value="Carb-sel_porin_OprB"/>
</dbReference>
<dbReference type="Pfam" id="PF00395">
    <property type="entry name" value="SLH"/>
    <property type="match status" value="1"/>
</dbReference>
<keyword evidence="2" id="KW-0732">Signal</keyword>
<dbReference type="InterPro" id="IPR047684">
    <property type="entry name" value="Por_som-like"/>
</dbReference>
<evidence type="ECO:0000256" key="2">
    <source>
        <dbReference type="RuleBase" id="RU363072"/>
    </source>
</evidence>
<accession>A0A5B8NKK7</accession>
<keyword evidence="5" id="KW-1185">Reference proteome</keyword>
<feature type="chain" id="PRO_5023156774" evidence="2">
    <location>
        <begin position="27"/>
        <end position="501"/>
    </location>
</feature>
<dbReference type="PANTHER" id="PTHR43308:SF1">
    <property type="entry name" value="OUTER MEMBRANE PROTEIN ALPHA"/>
    <property type="match status" value="1"/>
</dbReference>
<gene>
    <name evidence="4" type="ORF">FRE64_00970</name>
</gene>
<dbReference type="InterPro" id="IPR001119">
    <property type="entry name" value="SLH_dom"/>
</dbReference>
<evidence type="ECO:0000256" key="1">
    <source>
        <dbReference type="ARBA" id="ARBA00008769"/>
    </source>
</evidence>
<reference evidence="4" key="1">
    <citation type="submission" date="2019-08" db="EMBL/GenBank/DDBJ databases">
        <title>Carotenoids and Carotenoid Binding Proteins in the Halophilic Cyanobacterium Euhalothece sp. ZM00.</title>
        <authorList>
            <person name="Cho S.M."/>
            <person name="Song J.Y."/>
            <person name="Park Y.-I."/>
        </authorList>
    </citation>
    <scope>NUCLEOTIDE SEQUENCE [LARGE SCALE GENOMIC DNA]</scope>
    <source>
        <strain evidence="4">Z-M001</strain>
    </source>
</reference>
<dbReference type="RefSeq" id="WP_146294250.1">
    <property type="nucleotide sequence ID" value="NZ_CP042326.1"/>
</dbReference>
<feature type="signal peptide" evidence="2">
    <location>
        <begin position="1"/>
        <end position="26"/>
    </location>
</feature>
<comment type="similarity">
    <text evidence="1 2">Belongs to the OprB family.</text>
</comment>
<organism evidence="4 5">
    <name type="scientific">Euhalothece natronophila Z-M001</name>
    <dbReference type="NCBI Taxonomy" id="522448"/>
    <lineage>
        <taxon>Bacteria</taxon>
        <taxon>Bacillati</taxon>
        <taxon>Cyanobacteriota</taxon>
        <taxon>Cyanophyceae</taxon>
        <taxon>Oscillatoriophycideae</taxon>
        <taxon>Chroococcales</taxon>
        <taxon>Halothecacae</taxon>
        <taxon>Halothece cluster</taxon>
        <taxon>Euhalothece</taxon>
    </lineage>
</organism>
<dbReference type="InterPro" id="IPR038673">
    <property type="entry name" value="OprB_sf"/>
</dbReference>
<sequence length="501" mass="55972">MRYYYLFWITLNVTLLTILSSAQAQADSSIPSPVTPVVELEDIHPTDWAFNSLQQLHERYQCLQGYPDQTFRGEQPITRYEFAALLNRCLSQLEETPTAEEEAMIERLETEFIRELAVMRGRVDAATARVRELEVTQFSPHTQLRGVVNLVLTNSSQAGENQETVLQGRTRLNFESSFTGRDRLLTRLTAGNSITPDLASGSGEFTQTHQWRGNSDNDFFLDKLTYRFPLSDQTLAMISITGGEHRDYQMAANPFFEDGNAGTTTLSTFAQRNPILNLGGGTGIAFSQEITPSVSFGAGYYTPEANDPEKALFNSSYSTGVGLTWDARENLAFSFNYLHSYFEQGDFGFNDGLDLTSPVVGTAIANETLRQFPIVSNAYGLELFWQPQEKFGIGGQVGYTDIKALDHGDGEIWNYSLSLVFPDLGQENNLGGIIIGAQPYLGNFIAQNFPKATPWHLEGFYQWQVTDNVSLTPGLIWNINPNQDETEADVITSVMRMTISF</sequence>
<name>A0A5B8NKK7_9CHRO</name>
<dbReference type="InterPro" id="IPR051465">
    <property type="entry name" value="Cell_Envelope_Struct_Comp"/>
</dbReference>
<protein>
    <submittedName>
        <fullName evidence="4">Porin</fullName>
    </submittedName>
</protein>
<dbReference type="PROSITE" id="PS51272">
    <property type="entry name" value="SLH"/>
    <property type="match status" value="1"/>
</dbReference>
<proteinExistence type="inferred from homology"/>
<dbReference type="OrthoDB" id="541604at2"/>
<dbReference type="Proteomes" id="UP000318453">
    <property type="component" value="Chromosome"/>
</dbReference>
<dbReference type="AlphaFoldDB" id="A0A5B8NKK7"/>
<evidence type="ECO:0000313" key="5">
    <source>
        <dbReference type="Proteomes" id="UP000318453"/>
    </source>
</evidence>
<feature type="domain" description="SLH" evidence="3">
    <location>
        <begin position="36"/>
        <end position="100"/>
    </location>
</feature>
<dbReference type="Pfam" id="PF04966">
    <property type="entry name" value="OprB"/>
    <property type="match status" value="1"/>
</dbReference>
<dbReference type="NCBIfam" id="NF033921">
    <property type="entry name" value="por_somb"/>
    <property type="match status" value="1"/>
</dbReference>
<dbReference type="KEGG" id="enn:FRE64_00970"/>
<evidence type="ECO:0000313" key="4">
    <source>
        <dbReference type="EMBL" id="QDZ38639.1"/>
    </source>
</evidence>
<dbReference type="EMBL" id="CP042326">
    <property type="protein sequence ID" value="QDZ38639.1"/>
    <property type="molecule type" value="Genomic_DNA"/>
</dbReference>
<dbReference type="GO" id="GO:0008643">
    <property type="term" value="P:carbohydrate transport"/>
    <property type="evidence" value="ECO:0007669"/>
    <property type="project" value="InterPro"/>
</dbReference>
<dbReference type="GO" id="GO:0016020">
    <property type="term" value="C:membrane"/>
    <property type="evidence" value="ECO:0007669"/>
    <property type="project" value="InterPro"/>
</dbReference>